<dbReference type="OrthoDB" id="5283654at2759"/>
<gene>
    <name evidence="4" type="ORF">DL546_001900</name>
</gene>
<dbReference type="STRING" id="177199.A0A420Y9L0"/>
<dbReference type="Pfam" id="PF05368">
    <property type="entry name" value="NmrA"/>
    <property type="match status" value="1"/>
</dbReference>
<dbReference type="EMBL" id="QVQW01000029">
    <property type="protein sequence ID" value="RKU44555.1"/>
    <property type="molecule type" value="Genomic_DNA"/>
</dbReference>
<evidence type="ECO:0000256" key="1">
    <source>
        <dbReference type="ARBA" id="ARBA00022857"/>
    </source>
</evidence>
<dbReference type="InterPro" id="IPR045312">
    <property type="entry name" value="PCBER-like"/>
</dbReference>
<proteinExistence type="predicted"/>
<dbReference type="CDD" id="cd05259">
    <property type="entry name" value="PCBER_SDR_a"/>
    <property type="match status" value="1"/>
</dbReference>
<dbReference type="PANTHER" id="PTHR47706:SF6">
    <property type="entry name" value="NMRA-LIKE FAMILY PROTEIN (AFU_ORTHOLOGUE AFUA_6G00280)"/>
    <property type="match status" value="1"/>
</dbReference>
<keyword evidence="1" id="KW-0521">NADP</keyword>
<comment type="caution">
    <text evidence="4">The sequence shown here is derived from an EMBL/GenBank/DDBJ whole genome shotgun (WGS) entry which is preliminary data.</text>
</comment>
<name>A0A420Y9L0_9PEZI</name>
<dbReference type="Proteomes" id="UP000275385">
    <property type="component" value="Unassembled WGS sequence"/>
</dbReference>
<keyword evidence="5" id="KW-1185">Reference proteome</keyword>
<dbReference type="AlphaFoldDB" id="A0A420Y9L0"/>
<dbReference type="InterPro" id="IPR036291">
    <property type="entry name" value="NAD(P)-bd_dom_sf"/>
</dbReference>
<evidence type="ECO:0000256" key="2">
    <source>
        <dbReference type="ARBA" id="ARBA00023002"/>
    </source>
</evidence>
<reference evidence="4 5" key="1">
    <citation type="submission" date="2018-08" db="EMBL/GenBank/DDBJ databases">
        <title>Draft genome of the lignicolous fungus Coniochaeta pulveracea.</title>
        <authorList>
            <person name="Borstlap C.J."/>
            <person name="De Witt R.N."/>
            <person name="Botha A."/>
            <person name="Volschenk H."/>
        </authorList>
    </citation>
    <scope>NUCLEOTIDE SEQUENCE [LARGE SCALE GENOMIC DNA]</scope>
    <source>
        <strain evidence="4 5">CAB683</strain>
    </source>
</reference>
<feature type="domain" description="NmrA-like" evidence="3">
    <location>
        <begin position="77"/>
        <end position="315"/>
    </location>
</feature>
<sequence>MDTPQSILLLGAGELGTAILQQLANHPSLRHTHITIALRPTSITSPPSPRQSHLRTLIHPPDRLFLAPLDLSLHTAKADLTSLIQTIPADIVISATGFAGTGQASSSAQITILEAVLAAGCVKRYFPWQFGVDYDIIGSQVAGGLMSEQCRVRELLRERCEQAGVEWCILSTGMFMSFIFEEWFGVVEGMGEALKGGGWEKVGEEVVVRALGSWDTQVTLTDADDIGRVLADLVAKPPKKNDKGGSVLFMAGETITYRQLADTVERVLGKKVTREEWSLHHLKKELDENADDQINKYRVLFGRGDGVSWLLEQTINVERGLETKGVEGWLSSKLNG</sequence>
<dbReference type="PANTHER" id="PTHR47706">
    <property type="entry name" value="NMRA-LIKE FAMILY PROTEIN"/>
    <property type="match status" value="1"/>
</dbReference>
<protein>
    <recommendedName>
        <fullName evidence="3">NmrA-like domain-containing protein</fullName>
    </recommendedName>
</protein>
<organism evidence="4 5">
    <name type="scientific">Coniochaeta pulveracea</name>
    <dbReference type="NCBI Taxonomy" id="177199"/>
    <lineage>
        <taxon>Eukaryota</taxon>
        <taxon>Fungi</taxon>
        <taxon>Dikarya</taxon>
        <taxon>Ascomycota</taxon>
        <taxon>Pezizomycotina</taxon>
        <taxon>Sordariomycetes</taxon>
        <taxon>Sordariomycetidae</taxon>
        <taxon>Coniochaetales</taxon>
        <taxon>Coniochaetaceae</taxon>
        <taxon>Coniochaeta</taxon>
    </lineage>
</organism>
<dbReference type="SUPFAM" id="SSF51735">
    <property type="entry name" value="NAD(P)-binding Rossmann-fold domains"/>
    <property type="match status" value="1"/>
</dbReference>
<keyword evidence="2" id="KW-0560">Oxidoreductase</keyword>
<evidence type="ECO:0000313" key="4">
    <source>
        <dbReference type="EMBL" id="RKU44555.1"/>
    </source>
</evidence>
<dbReference type="Gene3D" id="3.90.25.10">
    <property type="entry name" value="UDP-galactose 4-epimerase, domain 1"/>
    <property type="match status" value="1"/>
</dbReference>
<dbReference type="Gene3D" id="3.40.50.720">
    <property type="entry name" value="NAD(P)-binding Rossmann-like Domain"/>
    <property type="match status" value="1"/>
</dbReference>
<evidence type="ECO:0000313" key="5">
    <source>
        <dbReference type="Proteomes" id="UP000275385"/>
    </source>
</evidence>
<dbReference type="GO" id="GO:0016491">
    <property type="term" value="F:oxidoreductase activity"/>
    <property type="evidence" value="ECO:0007669"/>
    <property type="project" value="UniProtKB-KW"/>
</dbReference>
<dbReference type="InterPro" id="IPR008030">
    <property type="entry name" value="NmrA-like"/>
</dbReference>
<evidence type="ECO:0000259" key="3">
    <source>
        <dbReference type="Pfam" id="PF05368"/>
    </source>
</evidence>
<dbReference type="InterPro" id="IPR051609">
    <property type="entry name" value="NmrA/Isoflavone_reductase-like"/>
</dbReference>
<accession>A0A420Y9L0</accession>